<keyword evidence="3" id="KW-1185">Reference proteome</keyword>
<dbReference type="InterPro" id="IPR019557">
    <property type="entry name" value="AminoTfrase-like_pln_mobile"/>
</dbReference>
<proteinExistence type="predicted"/>
<evidence type="ECO:0000259" key="1">
    <source>
        <dbReference type="Pfam" id="PF10536"/>
    </source>
</evidence>
<name>A0AAV0QJJ7_9ROSI</name>
<feature type="non-terminal residue" evidence="2">
    <location>
        <position position="170"/>
    </location>
</feature>
<dbReference type="GO" id="GO:0010073">
    <property type="term" value="P:meristem maintenance"/>
    <property type="evidence" value="ECO:0007669"/>
    <property type="project" value="InterPro"/>
</dbReference>
<evidence type="ECO:0000313" key="2">
    <source>
        <dbReference type="EMBL" id="CAI0545325.1"/>
    </source>
</evidence>
<evidence type="ECO:0000313" key="3">
    <source>
        <dbReference type="Proteomes" id="UP001154282"/>
    </source>
</evidence>
<accession>A0AAV0QJJ7</accession>
<organism evidence="2 3">
    <name type="scientific">Linum tenue</name>
    <dbReference type="NCBI Taxonomy" id="586396"/>
    <lineage>
        <taxon>Eukaryota</taxon>
        <taxon>Viridiplantae</taxon>
        <taxon>Streptophyta</taxon>
        <taxon>Embryophyta</taxon>
        <taxon>Tracheophyta</taxon>
        <taxon>Spermatophyta</taxon>
        <taxon>Magnoliopsida</taxon>
        <taxon>eudicotyledons</taxon>
        <taxon>Gunneridae</taxon>
        <taxon>Pentapetalae</taxon>
        <taxon>rosids</taxon>
        <taxon>fabids</taxon>
        <taxon>Malpighiales</taxon>
        <taxon>Linaceae</taxon>
        <taxon>Linum</taxon>
    </lineage>
</organism>
<dbReference type="AlphaFoldDB" id="A0AAV0QJJ7"/>
<dbReference type="Proteomes" id="UP001154282">
    <property type="component" value="Unassembled WGS sequence"/>
</dbReference>
<comment type="caution">
    <text evidence="2">The sequence shown here is derived from an EMBL/GenBank/DDBJ whole genome shotgun (WGS) entry which is preliminary data.</text>
</comment>
<dbReference type="Pfam" id="PF10536">
    <property type="entry name" value="PMD"/>
    <property type="match status" value="1"/>
</dbReference>
<protein>
    <recommendedName>
        <fullName evidence="1">Aminotransferase-like plant mobile domain-containing protein</fullName>
    </recommendedName>
</protein>
<sequence>MTILLHDVEYLLQIPTEGRLMGMSRDRYLQVHVTTSTVAQAYMLTLLGSTLFLDKSGDKVRLGVDLFLDPIEQVADYSWASGTLAWLYRQLGEGSRAGARGMAGCLTLLQYWIYEYFLSLRPSHFESVVCGQDESWASRWIGLPTPGTAADPNVRLAYYRRSLDSLTPAE</sequence>
<dbReference type="PANTHER" id="PTHR46033">
    <property type="entry name" value="PROTEIN MAIN-LIKE 2"/>
    <property type="match status" value="1"/>
</dbReference>
<feature type="domain" description="Aminotransferase-like plant mobile" evidence="1">
    <location>
        <begin position="22"/>
        <end position="168"/>
    </location>
</feature>
<gene>
    <name evidence="2" type="ORF">LITE_LOCUS43544</name>
</gene>
<reference evidence="2" key="1">
    <citation type="submission" date="2022-08" db="EMBL/GenBank/DDBJ databases">
        <authorList>
            <person name="Gutierrez-Valencia J."/>
        </authorList>
    </citation>
    <scope>NUCLEOTIDE SEQUENCE</scope>
</reference>
<dbReference type="PANTHER" id="PTHR46033:SF8">
    <property type="entry name" value="PROTEIN MAINTENANCE OF MERISTEMS-LIKE"/>
    <property type="match status" value="1"/>
</dbReference>
<dbReference type="InterPro" id="IPR044824">
    <property type="entry name" value="MAIN-like"/>
</dbReference>
<dbReference type="EMBL" id="CAMGYJ010000009">
    <property type="protein sequence ID" value="CAI0545325.1"/>
    <property type="molecule type" value="Genomic_DNA"/>
</dbReference>